<reference evidence="7 8" key="1">
    <citation type="journal article" date="2015" name="ISME J.">
        <title>Genomic and phenotypic differentiation among Methanosarcina mazei populations from Columbia River sediment.</title>
        <authorList>
            <person name="Youngblut N.D."/>
            <person name="Wirth J.S."/>
            <person name="Henriksen J.R."/>
            <person name="Smith M."/>
            <person name="Simon H."/>
            <person name="Metcalf W.W."/>
            <person name="Whitaker R.J."/>
        </authorList>
    </citation>
    <scope>NUCLEOTIDE SEQUENCE [LARGE SCALE GENOMIC DNA]</scope>
    <source>
        <strain evidence="7 8">3.F.A.1B.1</strain>
    </source>
</reference>
<organism evidence="7 8">
    <name type="scientific">Methanosarcina mazei</name>
    <name type="common">Methanosarcina frisia</name>
    <dbReference type="NCBI Taxonomy" id="2209"/>
    <lineage>
        <taxon>Archaea</taxon>
        <taxon>Methanobacteriati</taxon>
        <taxon>Methanobacteriota</taxon>
        <taxon>Stenosarchaea group</taxon>
        <taxon>Methanomicrobia</taxon>
        <taxon>Methanosarcinales</taxon>
        <taxon>Methanosarcinaceae</taxon>
        <taxon>Methanosarcina</taxon>
    </lineage>
</organism>
<evidence type="ECO:0000256" key="5">
    <source>
        <dbReference type="ARBA" id="ARBA00023136"/>
    </source>
</evidence>
<feature type="transmembrane region" description="Helical" evidence="6">
    <location>
        <begin position="78"/>
        <end position="99"/>
    </location>
</feature>
<comment type="caution">
    <text evidence="7">The sequence shown here is derived from an EMBL/GenBank/DDBJ whole genome shotgun (WGS) entry which is preliminary data.</text>
</comment>
<dbReference type="PANTHER" id="PTHR30250">
    <property type="entry name" value="PST FAMILY PREDICTED COLANIC ACID TRANSPORTER"/>
    <property type="match status" value="1"/>
</dbReference>
<feature type="transmembrane region" description="Helical" evidence="6">
    <location>
        <begin position="441"/>
        <end position="460"/>
    </location>
</feature>
<feature type="transmembrane region" description="Helical" evidence="6">
    <location>
        <begin position="329"/>
        <end position="349"/>
    </location>
</feature>
<evidence type="ECO:0000256" key="3">
    <source>
        <dbReference type="ARBA" id="ARBA00022692"/>
    </source>
</evidence>
<keyword evidence="5 6" id="KW-0472">Membrane</keyword>
<dbReference type="EMBL" id="JJPC01000135">
    <property type="protein sequence ID" value="KKG31710.1"/>
    <property type="molecule type" value="Genomic_DNA"/>
</dbReference>
<feature type="transmembrane region" description="Helical" evidence="6">
    <location>
        <begin position="218"/>
        <end position="238"/>
    </location>
</feature>
<feature type="transmembrane region" description="Helical" evidence="6">
    <location>
        <begin position="119"/>
        <end position="137"/>
    </location>
</feature>
<evidence type="ECO:0000313" key="7">
    <source>
        <dbReference type="EMBL" id="KKG31710.1"/>
    </source>
</evidence>
<feature type="transmembrane region" description="Helical" evidence="6">
    <location>
        <begin position="381"/>
        <end position="399"/>
    </location>
</feature>
<sequence>MLKKIIKDSSIYSVNNILTSVVSLFLLPLYTRIFVPADYGIIDILNIVVILLSTTISLEISQAVGRFTVDKKDNHEKAAYFSTALFFVFITYTLFVIIAVLNSGYLSQLILDSNEKSKIVTVAFLSMWSNGLFNFIKGQLRWLSRSVKYSIVSFSYSLISILVTIFLVLVMKIGVIGIFYGLFIGGFTCSLLSFYYVKDLFIFVFNREKLVEMLEFSTPLVPSSISVFLFVYIDRIMIKQMMTFNEIGLYGVGYKIASIMSLLIGGTQMALTPMIYNHYKEKNTPLELARIFHYFILFAFTIILGMSLFTKEILVMFTAPSYYEVAEVIPFLVVSIFFSGIYVFAPGLWIMKKTKFIALINMGTAVLNIILNYLLIPIWGIKGAAIATLIGSFIAFYINQVLSQRYYPIIYSWRKTTYCLGIIVLIYLSNNHVNLSLYTNIFLKMLLMFAGTSSIMYILIDKNEYIKIKKEIKKITLTLYTILP</sequence>
<keyword evidence="4 6" id="KW-1133">Transmembrane helix</keyword>
<dbReference type="AlphaFoldDB" id="A0A0F8GHH3"/>
<feature type="transmembrane region" description="Helical" evidence="6">
    <location>
        <begin position="39"/>
        <end position="58"/>
    </location>
</feature>
<gene>
    <name evidence="7" type="ORF">DU30_10155</name>
</gene>
<feature type="transmembrane region" description="Helical" evidence="6">
    <location>
        <begin position="411"/>
        <end position="429"/>
    </location>
</feature>
<dbReference type="Proteomes" id="UP000034298">
    <property type="component" value="Unassembled WGS sequence"/>
</dbReference>
<feature type="transmembrane region" description="Helical" evidence="6">
    <location>
        <begin position="12"/>
        <end position="33"/>
    </location>
</feature>
<feature type="transmembrane region" description="Helical" evidence="6">
    <location>
        <begin position="356"/>
        <end position="375"/>
    </location>
</feature>
<dbReference type="GO" id="GO:0005886">
    <property type="term" value="C:plasma membrane"/>
    <property type="evidence" value="ECO:0007669"/>
    <property type="project" value="UniProtKB-SubCell"/>
</dbReference>
<proteinExistence type="predicted"/>
<dbReference type="RefSeq" id="WP_048046197.1">
    <property type="nucleotide sequence ID" value="NZ_JJPC01000135.1"/>
</dbReference>
<evidence type="ECO:0000313" key="8">
    <source>
        <dbReference type="Proteomes" id="UP000034298"/>
    </source>
</evidence>
<feature type="transmembrane region" description="Helical" evidence="6">
    <location>
        <begin position="291"/>
        <end position="309"/>
    </location>
</feature>
<evidence type="ECO:0000256" key="1">
    <source>
        <dbReference type="ARBA" id="ARBA00004651"/>
    </source>
</evidence>
<dbReference type="PANTHER" id="PTHR30250:SF11">
    <property type="entry name" value="O-ANTIGEN TRANSPORTER-RELATED"/>
    <property type="match status" value="1"/>
</dbReference>
<keyword evidence="3 6" id="KW-0812">Transmembrane</keyword>
<keyword evidence="2" id="KW-1003">Cell membrane</keyword>
<dbReference type="InterPro" id="IPR050833">
    <property type="entry name" value="Poly_Biosynth_Transport"/>
</dbReference>
<dbReference type="Pfam" id="PF01943">
    <property type="entry name" value="Polysacc_synt"/>
    <property type="match status" value="1"/>
</dbReference>
<accession>A0A0F8GHH3</accession>
<evidence type="ECO:0000256" key="2">
    <source>
        <dbReference type="ARBA" id="ARBA00022475"/>
    </source>
</evidence>
<dbReference type="PATRIC" id="fig|2209.62.peg.2153"/>
<evidence type="ECO:0000256" key="4">
    <source>
        <dbReference type="ARBA" id="ARBA00022989"/>
    </source>
</evidence>
<comment type="subcellular location">
    <subcellularLocation>
        <location evidence="1">Cell membrane</location>
        <topology evidence="1">Multi-pass membrane protein</topology>
    </subcellularLocation>
</comment>
<dbReference type="InterPro" id="IPR002797">
    <property type="entry name" value="Polysacc_synth"/>
</dbReference>
<name>A0A0F8GHH3_METMZ</name>
<feature type="transmembrane region" description="Helical" evidence="6">
    <location>
        <begin position="177"/>
        <end position="197"/>
    </location>
</feature>
<evidence type="ECO:0000256" key="6">
    <source>
        <dbReference type="SAM" id="Phobius"/>
    </source>
</evidence>
<protein>
    <submittedName>
        <fullName evidence="7">Uncharacterized protein</fullName>
    </submittedName>
</protein>
<dbReference type="CDD" id="cd13128">
    <property type="entry name" value="MATE_Wzx_like"/>
    <property type="match status" value="1"/>
</dbReference>
<feature type="transmembrane region" description="Helical" evidence="6">
    <location>
        <begin position="149"/>
        <end position="171"/>
    </location>
</feature>